<sequence length="184" mass="21313">MVELQYFERSDFQQLIEWIQSPKFLLQWGGPRFNYPLDDKQLEQYIAEANRPDSNILVFRVYHSYSDKIVGHISLGQIDMKNQSARIGKVLVGDPSMRGQGIGQSMMKAILKIAFENLQLHRVSLGVFNFNQSAIAMYEKVGFTKEGVLRDARKIGNDYWDLCEMSILAHEWKYVENRSGGCRR</sequence>
<dbReference type="Pfam" id="PF13420">
    <property type="entry name" value="Acetyltransf_4"/>
    <property type="match status" value="1"/>
</dbReference>
<proteinExistence type="predicted"/>
<dbReference type="RefSeq" id="WP_268042250.1">
    <property type="nucleotide sequence ID" value="NZ_CP104064.1"/>
</dbReference>
<name>A0ABY6YY86_9BACL</name>
<feature type="domain" description="N-acetyltransferase" evidence="1">
    <location>
        <begin position="2"/>
        <end position="166"/>
    </location>
</feature>
<dbReference type="SUPFAM" id="SSF55729">
    <property type="entry name" value="Acyl-CoA N-acyltransferases (Nat)"/>
    <property type="match status" value="1"/>
</dbReference>
<keyword evidence="3" id="KW-1185">Reference proteome</keyword>
<accession>A0ABY6YY86</accession>
<evidence type="ECO:0000313" key="3">
    <source>
        <dbReference type="Proteomes" id="UP001164803"/>
    </source>
</evidence>
<gene>
    <name evidence="2" type="ORF">NZD86_12965</name>
</gene>
<dbReference type="PROSITE" id="PS51186">
    <property type="entry name" value="GNAT"/>
    <property type="match status" value="1"/>
</dbReference>
<dbReference type="PANTHER" id="PTHR43415:SF5">
    <property type="entry name" value="ACETYLTRANSFERASE"/>
    <property type="match status" value="1"/>
</dbReference>
<dbReference type="Gene3D" id="3.40.630.30">
    <property type="match status" value="1"/>
</dbReference>
<dbReference type="Proteomes" id="UP001164803">
    <property type="component" value="Chromosome"/>
</dbReference>
<evidence type="ECO:0000313" key="2">
    <source>
        <dbReference type="EMBL" id="WAH35223.1"/>
    </source>
</evidence>
<evidence type="ECO:0000259" key="1">
    <source>
        <dbReference type="PROSITE" id="PS51186"/>
    </source>
</evidence>
<dbReference type="EMBL" id="CP104064">
    <property type="protein sequence ID" value="WAH35223.1"/>
    <property type="molecule type" value="Genomic_DNA"/>
</dbReference>
<dbReference type="CDD" id="cd04301">
    <property type="entry name" value="NAT_SF"/>
    <property type="match status" value="1"/>
</dbReference>
<dbReference type="PANTHER" id="PTHR43415">
    <property type="entry name" value="SPERMIDINE N(1)-ACETYLTRANSFERASE"/>
    <property type="match status" value="1"/>
</dbReference>
<organism evidence="2 3">
    <name type="scientific">Alicyclobacillus dauci</name>
    <dbReference type="NCBI Taxonomy" id="1475485"/>
    <lineage>
        <taxon>Bacteria</taxon>
        <taxon>Bacillati</taxon>
        <taxon>Bacillota</taxon>
        <taxon>Bacilli</taxon>
        <taxon>Bacillales</taxon>
        <taxon>Alicyclobacillaceae</taxon>
        <taxon>Alicyclobacillus</taxon>
    </lineage>
</organism>
<reference evidence="2" key="1">
    <citation type="submission" date="2022-08" db="EMBL/GenBank/DDBJ databases">
        <title>Alicyclobacillus dauci DSM2870, complete genome.</title>
        <authorList>
            <person name="Wang Q."/>
            <person name="Cai R."/>
            <person name="Wang Z."/>
        </authorList>
    </citation>
    <scope>NUCLEOTIDE SEQUENCE</scope>
    <source>
        <strain evidence="2">DSM 28700</strain>
    </source>
</reference>
<dbReference type="InterPro" id="IPR000182">
    <property type="entry name" value="GNAT_dom"/>
</dbReference>
<protein>
    <submittedName>
        <fullName evidence="2">GNAT family N-acetyltransferase</fullName>
    </submittedName>
</protein>
<dbReference type="InterPro" id="IPR016181">
    <property type="entry name" value="Acyl_CoA_acyltransferase"/>
</dbReference>